<dbReference type="HOGENOM" id="CLU_685114_0_0_1"/>
<dbReference type="GO" id="GO:0005525">
    <property type="term" value="F:GTP binding"/>
    <property type="evidence" value="ECO:0007669"/>
    <property type="project" value="InterPro"/>
</dbReference>
<name>S8AQS0_DACHA</name>
<sequence length="437" mass="49004">MGVTGAGKSSFIQLVTGNKAVKIGHSLVAETSEITSYDVQIGWDVFTLVDTPGFNDTSKSDVEILRLIVDWLSTTYRSGAKLCGILYLHRITDARMTGSAIRSLKAFKELCGDEFFQYITLGTSCWSLVDESVGAAREEELTQKSAFWKYLLDRGAQVVRIPEDAAAAKRLVHKMGKMGNPAALHVQRETVDTGKRFSELAVSRHLNVELERLRKEHEEEKARLRFEQEKARLEAEAKQQQELERIREEERERQKIEIANIERRNTADNYMAKIKLAMAKYDAAVSDGNAIARFAGYSTALGTACDNCFKTIGHTTYYKCAKCNDELDGFLLCETCHNAPGVYCNYKSHFSDMTKERVSDGPPGCRHTISPWKPNASAACDRCKGQLGPLFFHCCKCRDDNFDICVNCISTAETCKKSWSITGHPLHAIIYYQDGSH</sequence>
<keyword evidence="1" id="KW-0175">Coiled coil</keyword>
<dbReference type="InterPro" id="IPR027417">
    <property type="entry name" value="P-loop_NTPase"/>
</dbReference>
<reference evidence="3 4" key="1">
    <citation type="journal article" date="2013" name="PLoS Genet.">
        <title>Genomic mechanisms accounting for the adaptation to parasitism in nematode-trapping fungi.</title>
        <authorList>
            <person name="Meerupati T."/>
            <person name="Andersson K.M."/>
            <person name="Friman E."/>
            <person name="Kumar D."/>
            <person name="Tunlid A."/>
            <person name="Ahren D."/>
        </authorList>
    </citation>
    <scope>NUCLEOTIDE SEQUENCE [LARGE SCALE GENOMIC DNA]</scope>
    <source>
        <strain evidence="3 4">CBS 200.50</strain>
    </source>
</reference>
<evidence type="ECO:0000259" key="2">
    <source>
        <dbReference type="Pfam" id="PF01926"/>
    </source>
</evidence>
<feature type="coiled-coil region" evidence="1">
    <location>
        <begin position="200"/>
        <end position="259"/>
    </location>
</feature>
<accession>S8AQS0</accession>
<dbReference type="Proteomes" id="UP000015100">
    <property type="component" value="Unassembled WGS sequence"/>
</dbReference>
<dbReference type="OrthoDB" id="8954335at2759"/>
<evidence type="ECO:0000313" key="3">
    <source>
        <dbReference type="EMBL" id="EPS45300.1"/>
    </source>
</evidence>
<comment type="caution">
    <text evidence="3">The sequence shown here is derived from an EMBL/GenBank/DDBJ whole genome shotgun (WGS) entry which is preliminary data.</text>
</comment>
<dbReference type="AlphaFoldDB" id="S8AQS0"/>
<dbReference type="SUPFAM" id="SSF52540">
    <property type="entry name" value="P-loop containing nucleoside triphosphate hydrolases"/>
    <property type="match status" value="1"/>
</dbReference>
<proteinExistence type="predicted"/>
<keyword evidence="4" id="KW-1185">Reference proteome</keyword>
<feature type="domain" description="G" evidence="2">
    <location>
        <begin position="1"/>
        <end position="58"/>
    </location>
</feature>
<dbReference type="eggNOG" id="ENOG502SMH7">
    <property type="taxonomic scope" value="Eukaryota"/>
</dbReference>
<evidence type="ECO:0000256" key="1">
    <source>
        <dbReference type="SAM" id="Coils"/>
    </source>
</evidence>
<dbReference type="Pfam" id="PF01926">
    <property type="entry name" value="MMR_HSR1"/>
    <property type="match status" value="1"/>
</dbReference>
<protein>
    <recommendedName>
        <fullName evidence="2">G domain-containing protein</fullName>
    </recommendedName>
</protein>
<dbReference type="InterPro" id="IPR006073">
    <property type="entry name" value="GTP-bd"/>
</dbReference>
<gene>
    <name evidence="3" type="ORF">H072_696</name>
</gene>
<dbReference type="STRING" id="1284197.S8AQS0"/>
<organism evidence="3 4">
    <name type="scientific">Dactylellina haptotyla (strain CBS 200.50)</name>
    <name type="common">Nematode-trapping fungus</name>
    <name type="synonym">Monacrosporium haptotylum</name>
    <dbReference type="NCBI Taxonomy" id="1284197"/>
    <lineage>
        <taxon>Eukaryota</taxon>
        <taxon>Fungi</taxon>
        <taxon>Dikarya</taxon>
        <taxon>Ascomycota</taxon>
        <taxon>Pezizomycotina</taxon>
        <taxon>Orbiliomycetes</taxon>
        <taxon>Orbiliales</taxon>
        <taxon>Orbiliaceae</taxon>
        <taxon>Dactylellina</taxon>
    </lineage>
</organism>
<evidence type="ECO:0000313" key="4">
    <source>
        <dbReference type="Proteomes" id="UP000015100"/>
    </source>
</evidence>
<reference evidence="4" key="2">
    <citation type="submission" date="2013-04" db="EMBL/GenBank/DDBJ databases">
        <title>Genomic mechanisms accounting for the adaptation to parasitism in nematode-trapping fungi.</title>
        <authorList>
            <person name="Ahren D.G."/>
        </authorList>
    </citation>
    <scope>NUCLEOTIDE SEQUENCE [LARGE SCALE GENOMIC DNA]</scope>
    <source>
        <strain evidence="4">CBS 200.50</strain>
    </source>
</reference>
<dbReference type="EMBL" id="AQGS01000017">
    <property type="protein sequence ID" value="EPS45300.1"/>
    <property type="molecule type" value="Genomic_DNA"/>
</dbReference>
<dbReference type="Gene3D" id="3.40.50.300">
    <property type="entry name" value="P-loop containing nucleotide triphosphate hydrolases"/>
    <property type="match status" value="1"/>
</dbReference>